<evidence type="ECO:0000313" key="2">
    <source>
        <dbReference type="Proteomes" id="UP000663419"/>
    </source>
</evidence>
<accession>A0A8A1LCS2</accession>
<sequence>MSSAFPWCTAEHTLSRVHIYMYTRAEHDRYMEHLVRCLPARRTSLASMTMTRGETRLGGA</sequence>
<protein>
    <submittedName>
        <fullName evidence="1">Uncharacterized protein</fullName>
    </submittedName>
</protein>
<name>A0A8A1LCS2_AJEC8</name>
<dbReference type="VEuPathDB" id="FungiDB:I7I53_10881"/>
<evidence type="ECO:0000313" key="1">
    <source>
        <dbReference type="EMBL" id="QSS50254.1"/>
    </source>
</evidence>
<reference evidence="1" key="1">
    <citation type="submission" date="2021-01" db="EMBL/GenBank/DDBJ databases">
        <title>Chromosome-level genome assembly of a human fungal pathogen reveals clustering of transcriptionally co-regulated genes.</title>
        <authorList>
            <person name="Voorhies M."/>
            <person name="Cohen S."/>
            <person name="Shea T.P."/>
            <person name="Petrus S."/>
            <person name="Munoz J.F."/>
            <person name="Poplawski S."/>
            <person name="Goldman W.E."/>
            <person name="Michael T."/>
            <person name="Cuomo C.A."/>
            <person name="Sil A."/>
            <person name="Beyhan S."/>
        </authorList>
    </citation>
    <scope>NUCLEOTIDE SEQUENCE</scope>
    <source>
        <strain evidence="1">H88</strain>
    </source>
</reference>
<dbReference type="Proteomes" id="UP000663419">
    <property type="component" value="Chromosome 1"/>
</dbReference>
<organism evidence="1 2">
    <name type="scientific">Ajellomyces capsulatus (strain H88)</name>
    <name type="common">Darling's disease fungus</name>
    <name type="synonym">Histoplasma capsulatum</name>
    <dbReference type="NCBI Taxonomy" id="544711"/>
    <lineage>
        <taxon>Eukaryota</taxon>
        <taxon>Fungi</taxon>
        <taxon>Dikarya</taxon>
        <taxon>Ascomycota</taxon>
        <taxon>Pezizomycotina</taxon>
        <taxon>Eurotiomycetes</taxon>
        <taxon>Eurotiomycetidae</taxon>
        <taxon>Onygenales</taxon>
        <taxon>Ajellomycetaceae</taxon>
        <taxon>Histoplasma</taxon>
    </lineage>
</organism>
<dbReference type="EMBL" id="CP069102">
    <property type="protein sequence ID" value="QSS50254.1"/>
    <property type="molecule type" value="Genomic_DNA"/>
</dbReference>
<proteinExistence type="predicted"/>
<gene>
    <name evidence="1" type="ORF">I7I53_10881</name>
</gene>
<dbReference type="AlphaFoldDB" id="A0A8A1LCS2"/>